<evidence type="ECO:0000313" key="2">
    <source>
        <dbReference type="Proteomes" id="UP000245626"/>
    </source>
</evidence>
<gene>
    <name evidence="1" type="ORF">IE53DRAFT_370382</name>
</gene>
<name>A0ACD0NSC3_9BASI</name>
<evidence type="ECO:0000313" key="1">
    <source>
        <dbReference type="EMBL" id="PWN48697.1"/>
    </source>
</evidence>
<keyword evidence="2" id="KW-1185">Reference proteome</keyword>
<protein>
    <submittedName>
        <fullName evidence="1">Uncharacterized protein</fullName>
    </submittedName>
</protein>
<sequence length="123" mass="14042">MRPPDPYGIDILRVQDTIWIGLKLQDLIKKTDSIHEVGDRLISMSNRSRSKAVEILKMDRVPKDWRSELELQLLLGKTAEIQHLDLISAPEPAWLDTCHHDGSSPSRKGLVEFLMEKMIALTT</sequence>
<accession>A0ACD0NSC3</accession>
<dbReference type="EMBL" id="KZ820155">
    <property type="protein sequence ID" value="PWN48697.1"/>
    <property type="molecule type" value="Genomic_DNA"/>
</dbReference>
<organism evidence="1 2">
    <name type="scientific">Violaceomyces palustris</name>
    <dbReference type="NCBI Taxonomy" id="1673888"/>
    <lineage>
        <taxon>Eukaryota</taxon>
        <taxon>Fungi</taxon>
        <taxon>Dikarya</taxon>
        <taxon>Basidiomycota</taxon>
        <taxon>Ustilaginomycotina</taxon>
        <taxon>Ustilaginomycetes</taxon>
        <taxon>Violaceomycetales</taxon>
        <taxon>Violaceomycetaceae</taxon>
        <taxon>Violaceomyces</taxon>
    </lineage>
</organism>
<dbReference type="Proteomes" id="UP000245626">
    <property type="component" value="Unassembled WGS sequence"/>
</dbReference>
<proteinExistence type="predicted"/>
<reference evidence="1 2" key="1">
    <citation type="journal article" date="2018" name="Mol. Biol. Evol.">
        <title>Broad Genomic Sampling Reveals a Smut Pathogenic Ancestry of the Fungal Clade Ustilaginomycotina.</title>
        <authorList>
            <person name="Kijpornyongpan T."/>
            <person name="Mondo S.J."/>
            <person name="Barry K."/>
            <person name="Sandor L."/>
            <person name="Lee J."/>
            <person name="Lipzen A."/>
            <person name="Pangilinan J."/>
            <person name="LaButti K."/>
            <person name="Hainaut M."/>
            <person name="Henrissat B."/>
            <person name="Grigoriev I.V."/>
            <person name="Spatafora J.W."/>
            <person name="Aime M.C."/>
        </authorList>
    </citation>
    <scope>NUCLEOTIDE SEQUENCE [LARGE SCALE GENOMIC DNA]</scope>
    <source>
        <strain evidence="1 2">SA 807</strain>
    </source>
</reference>